<protein>
    <recommendedName>
        <fullName evidence="9">Major facilitator superfamily (MFS) profile domain-containing protein</fullName>
    </recommendedName>
</protein>
<feature type="transmembrane region" description="Helical" evidence="6">
    <location>
        <begin position="153"/>
        <end position="176"/>
    </location>
</feature>
<accession>A0A2T7PXI7</accession>
<dbReference type="PANTHER" id="PTHR23507">
    <property type="entry name" value="ZGC:174356"/>
    <property type="match status" value="1"/>
</dbReference>
<evidence type="ECO:0000313" key="7">
    <source>
        <dbReference type="EMBL" id="PVD38134.1"/>
    </source>
</evidence>
<evidence type="ECO:0000256" key="4">
    <source>
        <dbReference type="ARBA" id="ARBA00023136"/>
    </source>
</evidence>
<name>A0A2T7PXI7_POMCA</name>
<evidence type="ECO:0000256" key="2">
    <source>
        <dbReference type="ARBA" id="ARBA00022692"/>
    </source>
</evidence>
<evidence type="ECO:0000256" key="5">
    <source>
        <dbReference type="SAM" id="MobiDB-lite"/>
    </source>
</evidence>
<feature type="transmembrane region" description="Helical" evidence="6">
    <location>
        <begin position="299"/>
        <end position="322"/>
    </location>
</feature>
<feature type="transmembrane region" description="Helical" evidence="6">
    <location>
        <begin position="272"/>
        <end position="293"/>
    </location>
</feature>
<proteinExistence type="predicted"/>
<feature type="compositionally biased region" description="Basic and acidic residues" evidence="5">
    <location>
        <begin position="180"/>
        <end position="207"/>
    </location>
</feature>
<dbReference type="GO" id="GO:0022857">
    <property type="term" value="F:transmembrane transporter activity"/>
    <property type="evidence" value="ECO:0007669"/>
    <property type="project" value="TreeGrafter"/>
</dbReference>
<feature type="transmembrane region" description="Helical" evidence="6">
    <location>
        <begin position="447"/>
        <end position="466"/>
    </location>
</feature>
<feature type="transmembrane region" description="Helical" evidence="6">
    <location>
        <begin position="353"/>
        <end position="373"/>
    </location>
</feature>
<reference evidence="7 8" key="1">
    <citation type="submission" date="2018-04" db="EMBL/GenBank/DDBJ databases">
        <title>The genome of golden apple snail Pomacea canaliculata provides insight into stress tolerance and invasive adaptation.</title>
        <authorList>
            <person name="Liu C."/>
            <person name="Liu B."/>
            <person name="Ren Y."/>
            <person name="Zhang Y."/>
            <person name="Wang H."/>
            <person name="Li S."/>
            <person name="Jiang F."/>
            <person name="Yin L."/>
            <person name="Zhang G."/>
            <person name="Qian W."/>
            <person name="Fan W."/>
        </authorList>
    </citation>
    <scope>NUCLEOTIDE SEQUENCE [LARGE SCALE GENOMIC DNA]</scope>
    <source>
        <strain evidence="7">SZHN2017</strain>
        <tissue evidence="7">Muscle</tissue>
    </source>
</reference>
<dbReference type="SUPFAM" id="SSF103473">
    <property type="entry name" value="MFS general substrate transporter"/>
    <property type="match status" value="2"/>
</dbReference>
<evidence type="ECO:0000256" key="1">
    <source>
        <dbReference type="ARBA" id="ARBA00004141"/>
    </source>
</evidence>
<feature type="transmembrane region" description="Helical" evidence="6">
    <location>
        <begin position="393"/>
        <end position="414"/>
    </location>
</feature>
<gene>
    <name evidence="7" type="ORF">C0Q70_00745</name>
</gene>
<feature type="transmembrane region" description="Helical" evidence="6">
    <location>
        <begin position="96"/>
        <end position="114"/>
    </location>
</feature>
<dbReference type="EMBL" id="PZQS01000001">
    <property type="protein sequence ID" value="PVD38134.1"/>
    <property type="molecule type" value="Genomic_DNA"/>
</dbReference>
<dbReference type="GO" id="GO:0016020">
    <property type="term" value="C:membrane"/>
    <property type="evidence" value="ECO:0007669"/>
    <property type="project" value="UniProtKB-SubCell"/>
</dbReference>
<keyword evidence="3 6" id="KW-1133">Transmembrane helix</keyword>
<keyword evidence="8" id="KW-1185">Reference proteome</keyword>
<evidence type="ECO:0000313" key="8">
    <source>
        <dbReference type="Proteomes" id="UP000245119"/>
    </source>
</evidence>
<dbReference type="Gene3D" id="1.20.1250.20">
    <property type="entry name" value="MFS general substrate transporter like domains"/>
    <property type="match status" value="2"/>
</dbReference>
<feature type="compositionally biased region" description="Basic and acidic residues" evidence="5">
    <location>
        <begin position="243"/>
        <end position="262"/>
    </location>
</feature>
<evidence type="ECO:0000256" key="3">
    <source>
        <dbReference type="ARBA" id="ARBA00022989"/>
    </source>
</evidence>
<comment type="caution">
    <text evidence="7">The sequence shown here is derived from an EMBL/GenBank/DDBJ whole genome shotgun (WGS) entry which is preliminary data.</text>
</comment>
<keyword evidence="4 6" id="KW-0472">Membrane</keyword>
<dbReference type="AlphaFoldDB" id="A0A2T7PXI7"/>
<sequence>MASGNTQSRSSLIKKLKDRTYLVTVFLKSCAAGLITAQTQYIYSRVTESYMDDLLILMRNSTESPTCGSTFSNTSSPAFYKQLEIEAEISTDAAQWSMYLMMANLIPLIILILLLGSRSDQVGRRFIFLVNLIGSAINGIIFSFVVYYKLPLYALAIGSAIEGMAGGMFGTVMASFSHSSDQHNEDVSAEDTIGRQEESRNNPEKINADNFPASHSHAMSPETNNGNIDTMAPDCKPQGADDMEGKNTNKDPRNGFKPTETHVPDVNRSVRLLAIESLSLMAFGSLQVVNGYIIKYGGFFYPAIFATGILLADIVFTFLFLADSEKQVRAERTRSVFEPLRIVFRAVRQPQKLLAFVLCNLGFMLVIFGDGGMLRTLTIYQMSPPLCWGSLELGWFTGALYLSSILSVPFLMLLKRLKFSDPAMAGIGLLIAALVTAIYIAAENNGWIFFLGAVLSSPAMLPYALTRTITSRLAGPEALGSLFATTALFEQIMILIGTEAIIDRRRNLRRQKVLTAGFQSYGTYTRPQRNTIKPGNNCY</sequence>
<feature type="transmembrane region" description="Helical" evidence="6">
    <location>
        <begin position="126"/>
        <end position="147"/>
    </location>
</feature>
<comment type="subcellular location">
    <subcellularLocation>
        <location evidence="1">Membrane</location>
        <topology evidence="1">Multi-pass membrane protein</topology>
    </subcellularLocation>
</comment>
<dbReference type="InterPro" id="IPR036259">
    <property type="entry name" value="MFS_trans_sf"/>
</dbReference>
<evidence type="ECO:0008006" key="9">
    <source>
        <dbReference type="Google" id="ProtNLM"/>
    </source>
</evidence>
<dbReference type="PANTHER" id="PTHR23507:SF1">
    <property type="entry name" value="FI18259P1-RELATED"/>
    <property type="match status" value="1"/>
</dbReference>
<evidence type="ECO:0000256" key="6">
    <source>
        <dbReference type="SAM" id="Phobius"/>
    </source>
</evidence>
<dbReference type="OrthoDB" id="3026777at2759"/>
<feature type="transmembrane region" description="Helical" evidence="6">
    <location>
        <begin position="423"/>
        <end position="441"/>
    </location>
</feature>
<dbReference type="Proteomes" id="UP000245119">
    <property type="component" value="Linkage Group LG1"/>
</dbReference>
<feature type="region of interest" description="Disordered" evidence="5">
    <location>
        <begin position="180"/>
        <end position="262"/>
    </location>
</feature>
<organism evidence="7 8">
    <name type="scientific">Pomacea canaliculata</name>
    <name type="common">Golden apple snail</name>
    <dbReference type="NCBI Taxonomy" id="400727"/>
    <lineage>
        <taxon>Eukaryota</taxon>
        <taxon>Metazoa</taxon>
        <taxon>Spiralia</taxon>
        <taxon>Lophotrochozoa</taxon>
        <taxon>Mollusca</taxon>
        <taxon>Gastropoda</taxon>
        <taxon>Caenogastropoda</taxon>
        <taxon>Architaenioglossa</taxon>
        <taxon>Ampullarioidea</taxon>
        <taxon>Ampullariidae</taxon>
        <taxon>Pomacea</taxon>
    </lineage>
</organism>
<keyword evidence="2 6" id="KW-0812">Transmembrane</keyword>
<feature type="transmembrane region" description="Helical" evidence="6">
    <location>
        <begin position="21"/>
        <end position="43"/>
    </location>
</feature>